<evidence type="ECO:0000313" key="3">
    <source>
        <dbReference type="Proteomes" id="UP001152747"/>
    </source>
</evidence>
<dbReference type="EMBL" id="CANHGI010000005">
    <property type="protein sequence ID" value="CAI5451030.1"/>
    <property type="molecule type" value="Genomic_DNA"/>
</dbReference>
<protein>
    <submittedName>
        <fullName evidence="2">Uncharacterized protein</fullName>
    </submittedName>
</protein>
<sequence>MLKKLLSFTCERKNAKRDRLESARPELSEDTIIVEAKLNLNVDNNKEEEKKEENQNEMCSSESRSNDIELIDRLNMTEVFFTPNYYKRRQPEVFGGSLRHGRIRRVDSKGRRSRLVQIEPTNSVSPQQCKFDK</sequence>
<keyword evidence="3" id="KW-1185">Reference proteome</keyword>
<gene>
    <name evidence="2" type="ORF">CAMP_LOCUS13667</name>
</gene>
<reference evidence="2" key="1">
    <citation type="submission" date="2022-11" db="EMBL/GenBank/DDBJ databases">
        <authorList>
            <person name="Kikuchi T."/>
        </authorList>
    </citation>
    <scope>NUCLEOTIDE SEQUENCE</scope>
    <source>
        <strain evidence="2">PS1010</strain>
    </source>
</reference>
<dbReference type="AlphaFoldDB" id="A0A9P1N4J6"/>
<comment type="caution">
    <text evidence="2">The sequence shown here is derived from an EMBL/GenBank/DDBJ whole genome shotgun (WGS) entry which is preliminary data.</text>
</comment>
<proteinExistence type="predicted"/>
<feature type="region of interest" description="Disordered" evidence="1">
    <location>
        <begin position="43"/>
        <end position="65"/>
    </location>
</feature>
<dbReference type="Proteomes" id="UP001152747">
    <property type="component" value="Unassembled WGS sequence"/>
</dbReference>
<name>A0A9P1N4J6_9PELO</name>
<organism evidence="2 3">
    <name type="scientific">Caenorhabditis angaria</name>
    <dbReference type="NCBI Taxonomy" id="860376"/>
    <lineage>
        <taxon>Eukaryota</taxon>
        <taxon>Metazoa</taxon>
        <taxon>Ecdysozoa</taxon>
        <taxon>Nematoda</taxon>
        <taxon>Chromadorea</taxon>
        <taxon>Rhabditida</taxon>
        <taxon>Rhabditina</taxon>
        <taxon>Rhabditomorpha</taxon>
        <taxon>Rhabditoidea</taxon>
        <taxon>Rhabditidae</taxon>
        <taxon>Peloderinae</taxon>
        <taxon>Caenorhabditis</taxon>
    </lineage>
</organism>
<evidence type="ECO:0000313" key="2">
    <source>
        <dbReference type="EMBL" id="CAI5451030.1"/>
    </source>
</evidence>
<feature type="compositionally biased region" description="Basic and acidic residues" evidence="1">
    <location>
        <begin position="44"/>
        <end position="54"/>
    </location>
</feature>
<evidence type="ECO:0000256" key="1">
    <source>
        <dbReference type="SAM" id="MobiDB-lite"/>
    </source>
</evidence>
<accession>A0A9P1N4J6</accession>